<dbReference type="GO" id="GO:0016020">
    <property type="term" value="C:membrane"/>
    <property type="evidence" value="ECO:0007669"/>
    <property type="project" value="InterPro"/>
</dbReference>
<reference evidence="6" key="1">
    <citation type="submission" date="2011-08" db="EMBL/GenBank/DDBJ databases">
        <title>The complete genome of Muricauda ruestringensis DSM 13258.</title>
        <authorList>
            <person name="Lucas S."/>
            <person name="Han J."/>
            <person name="Lapidus A."/>
            <person name="Bruce D."/>
            <person name="Goodwin L."/>
            <person name="Pitluck S."/>
            <person name="Peters L."/>
            <person name="Kyrpides N."/>
            <person name="Mavromatis K."/>
            <person name="Ivanova N."/>
            <person name="Ovchinnikova G."/>
            <person name="Teshima H."/>
            <person name="Detter J.C."/>
            <person name="Tapia R."/>
            <person name="Han C."/>
            <person name="Land M."/>
            <person name="Hauser L."/>
            <person name="Markowitz V."/>
            <person name="Cheng J.-F."/>
            <person name="Hugenholtz P."/>
            <person name="Woyke T."/>
            <person name="Wu D."/>
            <person name="Spring S."/>
            <person name="Schroeder M."/>
            <person name="Brambilla E."/>
            <person name="Klenk H.-P."/>
            <person name="Eisen J.A."/>
        </authorList>
    </citation>
    <scope>NUCLEOTIDE SEQUENCE [LARGE SCALE GENOMIC DNA]</scope>
    <source>
        <strain evidence="6">DSM 13258 / LMG 19739 / B1</strain>
    </source>
</reference>
<feature type="domain" description="7TM-DISM receptor extracellular" evidence="4">
    <location>
        <begin position="186"/>
        <end position="391"/>
    </location>
</feature>
<dbReference type="EMBL" id="CP002999">
    <property type="protein sequence ID" value="AEM70475.1"/>
    <property type="molecule type" value="Genomic_DNA"/>
</dbReference>
<dbReference type="PANTHER" id="PTHR34220:SF7">
    <property type="entry name" value="SENSOR HISTIDINE KINASE YPDA"/>
    <property type="match status" value="1"/>
</dbReference>
<dbReference type="Proteomes" id="UP000008908">
    <property type="component" value="Chromosome"/>
</dbReference>
<dbReference type="GO" id="GO:0000155">
    <property type="term" value="F:phosphorelay sensor kinase activity"/>
    <property type="evidence" value="ECO:0007669"/>
    <property type="project" value="InterPro"/>
</dbReference>
<dbReference type="InterPro" id="IPR050640">
    <property type="entry name" value="Bact_2-comp_sensor_kinase"/>
</dbReference>
<dbReference type="SUPFAM" id="SSF55874">
    <property type="entry name" value="ATPase domain of HSP90 chaperone/DNA topoisomerase II/histidine kinase"/>
    <property type="match status" value="1"/>
</dbReference>
<feature type="transmembrane region" description="Helical" evidence="1">
    <location>
        <begin position="221"/>
        <end position="241"/>
    </location>
</feature>
<organism evidence="5 6">
    <name type="scientific">Allomuricauda ruestringensis (strain DSM 13258 / CIP 107369 / LMG 19739 / B1)</name>
    <name type="common">Muricauda ruestringensis</name>
    <dbReference type="NCBI Taxonomy" id="886377"/>
    <lineage>
        <taxon>Bacteria</taxon>
        <taxon>Pseudomonadati</taxon>
        <taxon>Bacteroidota</taxon>
        <taxon>Flavobacteriia</taxon>
        <taxon>Flavobacteriales</taxon>
        <taxon>Flavobacteriaceae</taxon>
        <taxon>Flagellimonas</taxon>
    </lineage>
</organism>
<feature type="transmembrane region" description="Helical" evidence="1">
    <location>
        <begin position="187"/>
        <end position="209"/>
    </location>
</feature>
<evidence type="ECO:0000313" key="5">
    <source>
        <dbReference type="EMBL" id="AEM70475.1"/>
    </source>
</evidence>
<keyword evidence="1" id="KW-0472">Membrane</keyword>
<feature type="transmembrane region" description="Helical" evidence="1">
    <location>
        <begin position="253"/>
        <end position="271"/>
    </location>
</feature>
<feature type="transmembrane region" description="Helical" evidence="1">
    <location>
        <begin position="342"/>
        <end position="360"/>
    </location>
</feature>
<protein>
    <submittedName>
        <fullName evidence="5">Signal transduction histidine kinase</fullName>
    </submittedName>
</protein>
<gene>
    <name evidence="5" type="ordered locus">Murru_1434</name>
</gene>
<evidence type="ECO:0000259" key="4">
    <source>
        <dbReference type="Pfam" id="PF07695"/>
    </source>
</evidence>
<keyword evidence="5" id="KW-0808">Transferase</keyword>
<keyword evidence="5" id="KW-0418">Kinase</keyword>
<dbReference type="Pfam" id="PF06580">
    <property type="entry name" value="His_kinase"/>
    <property type="match status" value="1"/>
</dbReference>
<dbReference type="STRING" id="886377.Murru_1434"/>
<dbReference type="OrthoDB" id="6190788at2"/>
<sequence>MLRLTRNLSILLVCWLWHPCFAQEATFEKEVSFKMIKTSDTSLTVKDILNQTEEFKLPRQFEQKTDPKDIYWIRLDFENSIASKESDAIFYLKNNTFDYGAFYHKSKSGIAKKPIGQFDKDPIAKRIRGSNYYSYLEFNTQDLINDRYLMLKVQRITFKEDISNWHFNYSTLSPDKYGTPNDFHQQIFYGVFAGICLIIWFSTTSMYLFQQKRELLYYSTYLLLLFIYLTGRYFGFFQFVLNDSPLQHWASQGFIFSSNIAYGYFLIAYLNTKKDYLIIHYACLAAIVVNIAIIILMGIFYSLNYIDGLTFLVGHSQKTLNLYGLLACMFLFLIYRDTLMYIVLSATMVLCLGGLARYYLAAPNDGLYMNSLPYLIIGCSIEVIIFAFGLNYKAYLEFRENYRLREEVLINKIKALRAQINPHFIFNALGSIQHLILDKKNTSALKYLTKFSRLMRNVLESSIVANIPLDEEIEMLKDYLELESLRFNNSFTYNIQVDENLDETEIEVPSMVLQPFVENALIHGLLPKKEGPKELVIQFKAKEQQLWCIVDDSGVGRQSAKNKTHIYPKEKKSRGLEVTKQRLESLGVAQNPIQIIDKFDEDNRPLGTTVIIKIPI</sequence>
<name>G2PQ10_ALLRU</name>
<reference evidence="5 6" key="2">
    <citation type="journal article" date="2012" name="Stand. Genomic Sci.">
        <title>Complete genome sequence of the facultatively anaerobic, appendaged bacterium Muricauda ruestringensis type strain (B1(T)).</title>
        <authorList>
            <person name="Huntemann M."/>
            <person name="Teshima H."/>
            <person name="Lapidus A."/>
            <person name="Nolan M."/>
            <person name="Lucas S."/>
            <person name="Hammon N."/>
            <person name="Deshpande S."/>
            <person name="Cheng J.F."/>
            <person name="Tapia R."/>
            <person name="Goodwin L.A."/>
            <person name="Pitluck S."/>
            <person name="Liolios K."/>
            <person name="Pagani I."/>
            <person name="Ivanova N."/>
            <person name="Mavromatis K."/>
            <person name="Mikhailova N."/>
            <person name="Pati A."/>
            <person name="Chen A."/>
            <person name="Palaniappan K."/>
            <person name="Land M."/>
            <person name="Hauser L."/>
            <person name="Pan C."/>
            <person name="Brambilla E.M."/>
            <person name="Rohde M."/>
            <person name="Spring S."/>
            <person name="Goker M."/>
            <person name="Detter J.C."/>
            <person name="Bristow J."/>
            <person name="Eisen J.A."/>
            <person name="Markowitz V."/>
            <person name="Hugenholtz P."/>
            <person name="Kyrpides N.C."/>
            <person name="Klenk H.P."/>
            <person name="Woyke T."/>
        </authorList>
    </citation>
    <scope>NUCLEOTIDE SEQUENCE [LARGE SCALE GENOMIC DNA]</scope>
    <source>
        <strain evidence="6">DSM 13258 / LMG 19739 / B1</strain>
    </source>
</reference>
<feature type="chain" id="PRO_5003434809" evidence="2">
    <location>
        <begin position="23"/>
        <end position="616"/>
    </location>
</feature>
<evidence type="ECO:0000259" key="3">
    <source>
        <dbReference type="Pfam" id="PF06580"/>
    </source>
</evidence>
<dbReference type="InterPro" id="IPR010559">
    <property type="entry name" value="Sig_transdc_His_kin_internal"/>
</dbReference>
<dbReference type="InterPro" id="IPR036890">
    <property type="entry name" value="HATPase_C_sf"/>
</dbReference>
<evidence type="ECO:0000256" key="1">
    <source>
        <dbReference type="SAM" id="Phobius"/>
    </source>
</evidence>
<dbReference type="Pfam" id="PF07695">
    <property type="entry name" value="7TMR-DISM_7TM"/>
    <property type="match status" value="1"/>
</dbReference>
<dbReference type="HOGENOM" id="CLU_028525_0_0_10"/>
<keyword evidence="6" id="KW-1185">Reference proteome</keyword>
<accession>G2PQ10</accession>
<proteinExistence type="predicted"/>
<evidence type="ECO:0000256" key="2">
    <source>
        <dbReference type="SAM" id="SignalP"/>
    </source>
</evidence>
<keyword evidence="1" id="KW-1133">Transmembrane helix</keyword>
<keyword evidence="2" id="KW-0732">Signal</keyword>
<feature type="domain" description="Signal transduction histidine kinase internal region" evidence="3">
    <location>
        <begin position="412"/>
        <end position="491"/>
    </location>
</feature>
<dbReference type="RefSeq" id="WP_014032756.1">
    <property type="nucleotide sequence ID" value="NC_015945.1"/>
</dbReference>
<dbReference type="PANTHER" id="PTHR34220">
    <property type="entry name" value="SENSOR HISTIDINE KINASE YPDA"/>
    <property type="match status" value="1"/>
</dbReference>
<evidence type="ECO:0000313" key="6">
    <source>
        <dbReference type="Proteomes" id="UP000008908"/>
    </source>
</evidence>
<dbReference type="AlphaFoldDB" id="G2PQ10"/>
<dbReference type="InterPro" id="IPR011623">
    <property type="entry name" value="7TMR_DISM_rcpt_extracell_dom1"/>
</dbReference>
<dbReference type="eggNOG" id="COG2972">
    <property type="taxonomic scope" value="Bacteria"/>
</dbReference>
<feature type="transmembrane region" description="Helical" evidence="1">
    <location>
        <begin position="372"/>
        <end position="395"/>
    </location>
</feature>
<feature type="signal peptide" evidence="2">
    <location>
        <begin position="1"/>
        <end position="22"/>
    </location>
</feature>
<feature type="transmembrane region" description="Helical" evidence="1">
    <location>
        <begin position="320"/>
        <end position="335"/>
    </location>
</feature>
<keyword evidence="1" id="KW-0812">Transmembrane</keyword>
<dbReference type="Gene3D" id="3.30.565.10">
    <property type="entry name" value="Histidine kinase-like ATPase, C-terminal domain"/>
    <property type="match status" value="1"/>
</dbReference>
<feature type="transmembrane region" description="Helical" evidence="1">
    <location>
        <begin position="278"/>
        <end position="300"/>
    </location>
</feature>
<dbReference type="KEGG" id="mrs:Murru_1434"/>